<dbReference type="GO" id="GO:0005049">
    <property type="term" value="F:nuclear export signal receptor activity"/>
    <property type="evidence" value="ECO:0007669"/>
    <property type="project" value="InterPro"/>
</dbReference>
<dbReference type="InterPro" id="IPR013598">
    <property type="entry name" value="Exportin-1/Importin-b-like"/>
</dbReference>
<comment type="caution">
    <text evidence="3">The sequence shown here is derived from an EMBL/GenBank/DDBJ whole genome shotgun (WGS) entry which is preliminary data.</text>
</comment>
<dbReference type="InterPro" id="IPR016024">
    <property type="entry name" value="ARM-type_fold"/>
</dbReference>
<dbReference type="SUPFAM" id="SSF48371">
    <property type="entry name" value="ARM repeat"/>
    <property type="match status" value="1"/>
</dbReference>
<dbReference type="PROSITE" id="PS50166">
    <property type="entry name" value="IMPORTIN_B_NT"/>
    <property type="match status" value="1"/>
</dbReference>
<evidence type="ECO:0000313" key="3">
    <source>
        <dbReference type="EMBL" id="GFY83370.1"/>
    </source>
</evidence>
<evidence type="ECO:0000259" key="2">
    <source>
        <dbReference type="PROSITE" id="PS50166"/>
    </source>
</evidence>
<gene>
    <name evidence="3" type="ORF">Acr_03g0001440</name>
</gene>
<accession>A0A7J0EAD6</accession>
<dbReference type="Gene3D" id="1.25.10.10">
    <property type="entry name" value="Leucine-rich Repeat Variant"/>
    <property type="match status" value="1"/>
</dbReference>
<dbReference type="Pfam" id="PF08389">
    <property type="entry name" value="Xpo1"/>
    <property type="match status" value="1"/>
</dbReference>
<feature type="domain" description="Importin N-terminal" evidence="2">
    <location>
        <begin position="37"/>
        <end position="103"/>
    </location>
</feature>
<dbReference type="InterPro" id="IPR041123">
    <property type="entry name" value="CRM1_repeat"/>
</dbReference>
<dbReference type="SMART" id="SM00913">
    <property type="entry name" value="IBN_N"/>
    <property type="match status" value="1"/>
</dbReference>
<reference evidence="3 4" key="1">
    <citation type="submission" date="2019-07" db="EMBL/GenBank/DDBJ databases">
        <title>De Novo Assembly of kiwifruit Actinidia rufa.</title>
        <authorList>
            <person name="Sugita-Konishi S."/>
            <person name="Sato K."/>
            <person name="Mori E."/>
            <person name="Abe Y."/>
            <person name="Kisaki G."/>
            <person name="Hamano K."/>
            <person name="Suezawa K."/>
            <person name="Otani M."/>
            <person name="Fukuda T."/>
            <person name="Manabe T."/>
            <person name="Gomi K."/>
            <person name="Tabuchi M."/>
            <person name="Akimitsu K."/>
            <person name="Kataoka I."/>
        </authorList>
    </citation>
    <scope>NUCLEOTIDE SEQUENCE [LARGE SCALE GENOMIC DNA]</scope>
    <source>
        <strain evidence="4">cv. Fuchu</strain>
    </source>
</reference>
<dbReference type="Pfam" id="PF03810">
    <property type="entry name" value="IBN_N"/>
    <property type="match status" value="1"/>
</dbReference>
<dbReference type="GO" id="GO:0006611">
    <property type="term" value="P:protein export from nucleus"/>
    <property type="evidence" value="ECO:0007669"/>
    <property type="project" value="InterPro"/>
</dbReference>
<dbReference type="Pfam" id="PF18777">
    <property type="entry name" value="CRM1_repeat"/>
    <property type="match status" value="1"/>
</dbReference>
<keyword evidence="4" id="KW-1185">Reference proteome</keyword>
<dbReference type="GO" id="GO:0005634">
    <property type="term" value="C:nucleus"/>
    <property type="evidence" value="ECO:0007669"/>
    <property type="project" value="TreeGrafter"/>
</dbReference>
<comment type="similarity">
    <text evidence="1">Belongs to the exportin family.</text>
</comment>
<organism evidence="3 4">
    <name type="scientific">Actinidia rufa</name>
    <dbReference type="NCBI Taxonomy" id="165716"/>
    <lineage>
        <taxon>Eukaryota</taxon>
        <taxon>Viridiplantae</taxon>
        <taxon>Streptophyta</taxon>
        <taxon>Embryophyta</taxon>
        <taxon>Tracheophyta</taxon>
        <taxon>Spermatophyta</taxon>
        <taxon>Magnoliopsida</taxon>
        <taxon>eudicotyledons</taxon>
        <taxon>Gunneridae</taxon>
        <taxon>Pentapetalae</taxon>
        <taxon>asterids</taxon>
        <taxon>Ericales</taxon>
        <taxon>Actinidiaceae</taxon>
        <taxon>Actinidia</taxon>
    </lineage>
</organism>
<dbReference type="OrthoDB" id="27218at2759"/>
<dbReference type="EMBL" id="BJWL01000003">
    <property type="protein sequence ID" value="GFY83370.1"/>
    <property type="molecule type" value="Genomic_DNA"/>
</dbReference>
<dbReference type="GO" id="GO:0000055">
    <property type="term" value="P:ribosomal large subunit export from nucleus"/>
    <property type="evidence" value="ECO:0007669"/>
    <property type="project" value="TreeGrafter"/>
</dbReference>
<dbReference type="AlphaFoldDB" id="A0A7J0EAD6"/>
<dbReference type="PANTHER" id="PTHR11223">
    <property type="entry name" value="EXPORTIN 1/5"/>
    <property type="match status" value="1"/>
</dbReference>
<protein>
    <submittedName>
        <fullName evidence="3">Exportin 1A</fullName>
    </submittedName>
</protein>
<dbReference type="PANTHER" id="PTHR11223:SF2">
    <property type="entry name" value="EXPORTIN-1"/>
    <property type="match status" value="1"/>
</dbReference>
<evidence type="ECO:0000313" key="4">
    <source>
        <dbReference type="Proteomes" id="UP000585474"/>
    </source>
</evidence>
<dbReference type="InterPro" id="IPR001494">
    <property type="entry name" value="Importin-beta_N"/>
</dbReference>
<proteinExistence type="inferred from homology"/>
<dbReference type="GO" id="GO:0000056">
    <property type="term" value="P:ribosomal small subunit export from nucleus"/>
    <property type="evidence" value="ECO:0007669"/>
    <property type="project" value="TreeGrafter"/>
</dbReference>
<sequence>MAAEKLRDLTQPMDVSLLDATVAAFYGTGSKEERTAADHILRDLQNNPDMWLQVVHILSNTQNLNTKFFALQVLEGVIKYRWNALPVEQRDGMKNYISEVIVKLSSDEISFRRERLYVNKLNIILVQILKHEWPAKWRSFIPDLVAAAKTSETICENCMAILKKFFDFSRGEMTQQKIKELKQSLNSEFQLIHELCLYVLSAASQRTELIRSTLATLHAFLSWIPLGYIFESPLLETLLNFFPVPSYRNLTLQCLTEVAALSFGEFYNTQYVKLHKMFMAQLQAILPPNTNIPDAYALGSGEEQSHIRVLESSQENISALQLGLEYLNSISYVDDTEVFKVCLDYWNSLVMELFQAHHNLDNPAATANMMGLQLLLLSHVMQNISTSSS</sequence>
<dbReference type="InterPro" id="IPR011989">
    <property type="entry name" value="ARM-like"/>
</dbReference>
<dbReference type="InterPro" id="IPR045065">
    <property type="entry name" value="XPO1/5"/>
</dbReference>
<name>A0A7J0EAD6_9ERIC</name>
<dbReference type="GO" id="GO:0031267">
    <property type="term" value="F:small GTPase binding"/>
    <property type="evidence" value="ECO:0007669"/>
    <property type="project" value="InterPro"/>
</dbReference>
<dbReference type="GO" id="GO:0005737">
    <property type="term" value="C:cytoplasm"/>
    <property type="evidence" value="ECO:0007669"/>
    <property type="project" value="TreeGrafter"/>
</dbReference>
<evidence type="ECO:0000256" key="1">
    <source>
        <dbReference type="ARBA" id="ARBA00009466"/>
    </source>
</evidence>
<dbReference type="Proteomes" id="UP000585474">
    <property type="component" value="Unassembled WGS sequence"/>
</dbReference>